<dbReference type="GeneID" id="60325594"/>
<dbReference type="KEGG" id="vg:60325594"/>
<dbReference type="RefSeq" id="YP_009954107.1">
    <property type="nucleotide sequence ID" value="NC_051629.1"/>
</dbReference>
<gene>
    <name evidence="3" type="primary">29</name>
    <name evidence="3" type="ORF">PBI_YUNA_29</name>
</gene>
<accession>A0A5J6TEW8</accession>
<feature type="region of interest" description="Disordered" evidence="1">
    <location>
        <begin position="1"/>
        <end position="32"/>
    </location>
</feature>
<dbReference type="InterPro" id="IPR049304">
    <property type="entry name" value="Gly_rich_dom"/>
</dbReference>
<keyword evidence="4" id="KW-1185">Reference proteome</keyword>
<evidence type="ECO:0000313" key="3">
    <source>
        <dbReference type="EMBL" id="QFG09411.1"/>
    </source>
</evidence>
<name>A0A5J6TEW8_9CAUD</name>
<dbReference type="Pfam" id="PF21722">
    <property type="entry name" value="Gly_rich_2"/>
    <property type="match status" value="1"/>
</dbReference>
<evidence type="ECO:0000259" key="2">
    <source>
        <dbReference type="Pfam" id="PF21722"/>
    </source>
</evidence>
<reference evidence="3 4" key="1">
    <citation type="submission" date="2019-07" db="EMBL/GenBank/DDBJ databases">
        <authorList>
            <person name="Divens A.M."/>
            <person name="Garlena R.A."/>
            <person name="Russell D.A."/>
            <person name="Pope W.H."/>
            <person name="Jacobs-Sera D."/>
            <person name="Hatfull G.F."/>
        </authorList>
    </citation>
    <scope>NUCLEOTIDE SEQUENCE [LARGE SCALE GENOMIC DNA]</scope>
</reference>
<protein>
    <recommendedName>
        <fullName evidence="2">Glycine-rich domain-containing protein</fullName>
    </recommendedName>
</protein>
<evidence type="ECO:0000313" key="4">
    <source>
        <dbReference type="Proteomes" id="UP000326803"/>
    </source>
</evidence>
<sequence length="320" mass="30701">MTGWTPTPPTGGRQDVGWSVDPPAPSPPAGQTAWRPLINELAAALSVSRAEAAVALRDTAAALSVSHAEAAVALRLAAPAASSSVWDATAVGKVPTIAPAASSSVWAAVAAVRAAAAAQGVSASTGLVSGLRSSAAASSRSGDATVVRFPVTAPLEQQFTTVGAWAYTIPYWCRAVDVVLLSGGRGGGNGGFVTGEGGRAGVFAAITLVRGVDVAWTHTAISGALGAGGASNAGAGGNTTATLDGINYMVAAGGNAGSGLGWPGSSAGTFVWNGISYVGGAAGAQGGGAGGDPGGGGGGGNFFGAGGVGGKGRVWIRAYQ</sequence>
<evidence type="ECO:0000256" key="1">
    <source>
        <dbReference type="SAM" id="MobiDB-lite"/>
    </source>
</evidence>
<feature type="domain" description="Glycine-rich" evidence="2">
    <location>
        <begin position="160"/>
        <end position="319"/>
    </location>
</feature>
<dbReference type="Proteomes" id="UP000326803">
    <property type="component" value="Segment"/>
</dbReference>
<dbReference type="EMBL" id="MN234176">
    <property type="protein sequence ID" value="QFG09411.1"/>
    <property type="molecule type" value="Genomic_DNA"/>
</dbReference>
<organism evidence="3 4">
    <name type="scientific">Mycobacterium phage Yuna</name>
    <dbReference type="NCBI Taxonomy" id="2599885"/>
    <lineage>
        <taxon>Viruses</taxon>
        <taxon>Duplodnaviria</taxon>
        <taxon>Heunggongvirae</taxon>
        <taxon>Uroviricota</taxon>
        <taxon>Caudoviricetes</taxon>
        <taxon>Weiservirinae</taxon>
        <taxon>Anayavirus</taxon>
        <taxon>Anayavirus yuna</taxon>
    </lineage>
</organism>
<proteinExistence type="predicted"/>